<evidence type="ECO:0000256" key="7">
    <source>
        <dbReference type="ARBA" id="ARBA00023014"/>
    </source>
</evidence>
<dbReference type="Proteomes" id="UP000195137">
    <property type="component" value="Unassembled WGS sequence"/>
</dbReference>
<dbReference type="GO" id="GO:0016625">
    <property type="term" value="F:oxidoreductase activity, acting on the aldehyde or oxo group of donors, iron-sulfur protein as acceptor"/>
    <property type="evidence" value="ECO:0007669"/>
    <property type="project" value="InterPro"/>
</dbReference>
<dbReference type="SUPFAM" id="SSF48310">
    <property type="entry name" value="Aldehyde ferredoxin oxidoreductase, C-terminal domains"/>
    <property type="match status" value="1"/>
</dbReference>
<dbReference type="InterPro" id="IPR036503">
    <property type="entry name" value="Ald_Fedxn_OxRdtase_N_sf"/>
</dbReference>
<dbReference type="GO" id="GO:0046872">
    <property type="term" value="F:metal ion binding"/>
    <property type="evidence" value="ECO:0007669"/>
    <property type="project" value="UniProtKB-KW"/>
</dbReference>
<dbReference type="Pfam" id="PF01314">
    <property type="entry name" value="AFOR_C"/>
    <property type="match status" value="1"/>
</dbReference>
<evidence type="ECO:0000313" key="10">
    <source>
        <dbReference type="EMBL" id="OUJ18816.1"/>
    </source>
</evidence>
<feature type="domain" description="Aldehyde ferredoxin oxidoreductase N-terminal" evidence="9">
    <location>
        <begin position="1"/>
        <end position="205"/>
    </location>
</feature>
<dbReference type="InterPro" id="IPR036021">
    <property type="entry name" value="Tungsten_al_ferr_oxy-like_C"/>
</dbReference>
<dbReference type="Gene3D" id="1.10.569.10">
    <property type="entry name" value="Aldehyde Ferredoxin Oxidoreductase Protein, subunit A, domain 2"/>
    <property type="match status" value="1"/>
</dbReference>
<dbReference type="EMBL" id="MRZU01000003">
    <property type="protein sequence ID" value="OUJ18816.1"/>
    <property type="molecule type" value="Genomic_DNA"/>
</dbReference>
<dbReference type="InterPro" id="IPR051919">
    <property type="entry name" value="W-dependent_AOR"/>
</dbReference>
<evidence type="ECO:0000256" key="1">
    <source>
        <dbReference type="ARBA" id="ARBA00001966"/>
    </source>
</evidence>
<dbReference type="GO" id="GO:0009055">
    <property type="term" value="F:electron transfer activity"/>
    <property type="evidence" value="ECO:0007669"/>
    <property type="project" value="InterPro"/>
</dbReference>
<dbReference type="SUPFAM" id="SSF56228">
    <property type="entry name" value="Aldehyde ferredoxin oxidoreductase, N-terminal domain"/>
    <property type="match status" value="1"/>
</dbReference>
<dbReference type="Pfam" id="PF02730">
    <property type="entry name" value="AFOR_N"/>
    <property type="match status" value="1"/>
</dbReference>
<keyword evidence="4" id="KW-0479">Metal-binding</keyword>
<dbReference type="PANTHER" id="PTHR30038:SF0">
    <property type="entry name" value="TUNGSTEN-CONTAINING ALDEHYDE FERREDOXIN OXIDOREDUCTASE"/>
    <property type="match status" value="1"/>
</dbReference>
<dbReference type="OrthoDB" id="30771at2157"/>
<dbReference type="Gene3D" id="3.60.9.10">
    <property type="entry name" value="Aldehyde ferredoxin oxidoreductase, N-terminal domain"/>
    <property type="match status" value="1"/>
</dbReference>
<comment type="cofactor">
    <cofactor evidence="1">
        <name>[4Fe-4S] cluster</name>
        <dbReference type="ChEBI" id="CHEBI:49883"/>
    </cofactor>
</comment>
<dbReference type="InterPro" id="IPR013983">
    <property type="entry name" value="Ald_Fedxn_OxRdtase_N"/>
</dbReference>
<proteinExistence type="inferred from homology"/>
<keyword evidence="7" id="KW-0411">Iron-sulfur</keyword>
<dbReference type="Gene3D" id="1.10.599.10">
    <property type="entry name" value="Aldehyde Ferredoxin Oxidoreductase Protein, subunit A, domain 3"/>
    <property type="match status" value="1"/>
</dbReference>
<dbReference type="AlphaFoldDB" id="A0A1Y3GHF5"/>
<evidence type="ECO:0000313" key="11">
    <source>
        <dbReference type="Proteomes" id="UP000195137"/>
    </source>
</evidence>
<evidence type="ECO:0000256" key="2">
    <source>
        <dbReference type="ARBA" id="ARBA00011032"/>
    </source>
</evidence>
<accession>A0A1Y3GHF5</accession>
<keyword evidence="6" id="KW-0408">Iron</keyword>
<evidence type="ECO:0000256" key="8">
    <source>
        <dbReference type="ARBA" id="ARBA00049934"/>
    </source>
</evidence>
<dbReference type="RefSeq" id="WP_086636872.1">
    <property type="nucleotide sequence ID" value="NZ_MRZU01000003.1"/>
</dbReference>
<keyword evidence="11" id="KW-1185">Reference proteome</keyword>
<evidence type="ECO:0000256" key="6">
    <source>
        <dbReference type="ARBA" id="ARBA00023004"/>
    </source>
</evidence>
<dbReference type="InterPro" id="IPR013984">
    <property type="entry name" value="Ald_Fedxn_OxRdtase_dom2"/>
</dbReference>
<evidence type="ECO:0000256" key="3">
    <source>
        <dbReference type="ARBA" id="ARBA00022485"/>
    </source>
</evidence>
<dbReference type="SMART" id="SM00790">
    <property type="entry name" value="AFOR_N"/>
    <property type="match status" value="1"/>
</dbReference>
<dbReference type="GO" id="GO:0051539">
    <property type="term" value="F:4 iron, 4 sulfur cluster binding"/>
    <property type="evidence" value="ECO:0007669"/>
    <property type="project" value="UniProtKB-KW"/>
</dbReference>
<organism evidence="10 11">
    <name type="scientific">Methanonatronarchaeum thermophilum</name>
    <dbReference type="NCBI Taxonomy" id="1927129"/>
    <lineage>
        <taxon>Archaea</taxon>
        <taxon>Methanobacteriati</taxon>
        <taxon>Methanobacteriota</taxon>
        <taxon>Methanonatronarchaeia</taxon>
        <taxon>Methanonatronarchaeales</taxon>
        <taxon>Methanonatronarchaeaceae</taxon>
        <taxon>Methanonatronarchaeum</taxon>
    </lineage>
</organism>
<name>A0A1Y3GHF5_9EURY</name>
<keyword evidence="3" id="KW-0004">4Fe-4S</keyword>
<gene>
    <name evidence="10" type="ORF">AMET1_0467</name>
</gene>
<evidence type="ECO:0000259" key="9">
    <source>
        <dbReference type="SMART" id="SM00790"/>
    </source>
</evidence>
<comment type="caution">
    <text evidence="10">The sequence shown here is derived from an EMBL/GenBank/DDBJ whole genome shotgun (WGS) entry which is preliminary data.</text>
</comment>
<comment type="cofactor">
    <cofactor evidence="8">
        <name>tungstopterin</name>
        <dbReference type="ChEBI" id="CHEBI:30402"/>
    </cofactor>
</comment>
<dbReference type="InterPro" id="IPR013985">
    <property type="entry name" value="Ald_Fedxn_OxRdtase_dom3"/>
</dbReference>
<evidence type="ECO:0000256" key="5">
    <source>
        <dbReference type="ARBA" id="ARBA00023002"/>
    </source>
</evidence>
<keyword evidence="5" id="KW-0560">Oxidoreductase</keyword>
<dbReference type="PANTHER" id="PTHR30038">
    <property type="entry name" value="ALDEHYDE FERREDOXIN OXIDOREDUCTASE"/>
    <property type="match status" value="1"/>
</dbReference>
<protein>
    <submittedName>
        <fullName evidence="10">Aldehyde:ferredoxin oxidoreductase</fullName>
    </submittedName>
</protein>
<dbReference type="InterPro" id="IPR001203">
    <property type="entry name" value="OxRdtase_Ald_Fedxn_C"/>
</dbReference>
<evidence type="ECO:0000256" key="4">
    <source>
        <dbReference type="ARBA" id="ARBA00022723"/>
    </source>
</evidence>
<reference evidence="10 11" key="1">
    <citation type="submission" date="2016-12" db="EMBL/GenBank/DDBJ databases">
        <title>Discovery of methanogenic haloarchaea.</title>
        <authorList>
            <person name="Sorokin D.Y."/>
            <person name="Makarova K.S."/>
            <person name="Abbas B."/>
            <person name="Ferrer M."/>
            <person name="Golyshin P.N."/>
        </authorList>
    </citation>
    <scope>NUCLEOTIDE SEQUENCE [LARGE SCALE GENOMIC DNA]</scope>
    <source>
        <strain evidence="10">AMET1</strain>
    </source>
</reference>
<sequence>MTEKILRVDMDSGDVSFEDVPDEYDAYAGRALTSNVIADEVDPQCHPLGPNNKLVFSSGLITGTSAPSTGRLSVGAKSPLTGGIKESNVGTDFSQALKKLQIRGIVVEGQSDEYKLLKIDKDGVDLVSAEEWSGVGLYQAFEDLNSEFGDVSVCGVGIAAEISGFNSGIAFNDPEGMSTRYAGRGGLGAVMASRGLKYIVVDDADAPGVEIEDRELFKKGRKKVVDGLQEHDVTKPDGALPNYGTSVLINIVNEVGALPINNFSEGQSEKAEKVSGEKKAEEIEKRGGVNPHTCSPGCIIRCSEVWTKEDGSDPVGVLEYESVWALGPNCGIYDLDIIGELNRKCNDLGMDTIETGATLAVAMDGGLIDFGDGEAALELLEEVKENTALGKLIVNGAKFTGDALGVTRIPVVKGQAMPAYDPRAVKGIGITYATSTMGADHTAGYSICQEVLGVGGKRDPLEIENKTDLSREMQATTAAIDSVGHCLFTAFALLDIDEALEGVIEEVNGVLGTDMTVEDIPEYGMDVLKTEREFNKAAGMTKQNDRIPEFMREEKLPPHNEVFDVSDEQLDSVHN</sequence>
<comment type="similarity">
    <text evidence="2">Belongs to the AOR/FOR family.</text>
</comment>